<proteinExistence type="predicted"/>
<evidence type="ECO:0000313" key="2">
    <source>
        <dbReference type="WBParaSite" id="DME_0000034901-mRNA-1"/>
    </source>
</evidence>
<dbReference type="AlphaFoldDB" id="A0A0N4U184"/>
<dbReference type="WBParaSite" id="DME_0000034901-mRNA-1">
    <property type="protein sequence ID" value="DME_0000034901-mRNA-1"/>
    <property type="gene ID" value="DME_0000034901"/>
</dbReference>
<sequence length="239" mass="25506">LASTASSEISNVNIDNIIIPQNSGLRSVAPPPEFQNGFGTNQANVALPDFRIFTDQTVDRSNIDDSIFTGETALTPNRKGPTGDGYGPPIFPGVAIPPPVPAVSIGGSAAGIPPYWISETTLKPSALFNILQKADLGFNQAITHFEQGTPIEAAAIDILEVALGSQKLDSQAKLLGHIDRAIGIDNLQRIQRWANTGGALDALKEQIVKIAKNYGPPDNLFPTIPPQLQYLFSSNGKRR</sequence>
<reference evidence="2" key="1">
    <citation type="submission" date="2017-02" db="UniProtKB">
        <authorList>
            <consortium name="WormBaseParasite"/>
        </authorList>
    </citation>
    <scope>IDENTIFICATION</scope>
</reference>
<accession>A0A0N4U184</accession>
<name>A0A0N4U184_DRAME</name>
<organism evidence="1 2">
    <name type="scientific">Dracunculus medinensis</name>
    <name type="common">Guinea worm</name>
    <dbReference type="NCBI Taxonomy" id="318479"/>
    <lineage>
        <taxon>Eukaryota</taxon>
        <taxon>Metazoa</taxon>
        <taxon>Ecdysozoa</taxon>
        <taxon>Nematoda</taxon>
        <taxon>Chromadorea</taxon>
        <taxon>Rhabditida</taxon>
        <taxon>Spirurina</taxon>
        <taxon>Dracunculoidea</taxon>
        <taxon>Dracunculidae</taxon>
        <taxon>Dracunculus</taxon>
    </lineage>
</organism>
<protein>
    <submittedName>
        <fullName evidence="2">Structural protein</fullName>
    </submittedName>
</protein>
<evidence type="ECO:0000313" key="1">
    <source>
        <dbReference type="Proteomes" id="UP000038040"/>
    </source>
</evidence>
<dbReference type="Proteomes" id="UP000038040">
    <property type="component" value="Unplaced"/>
</dbReference>